<dbReference type="GO" id="GO:0016491">
    <property type="term" value="F:oxidoreductase activity"/>
    <property type="evidence" value="ECO:0007669"/>
    <property type="project" value="InterPro"/>
</dbReference>
<feature type="transmembrane region" description="Helical" evidence="5">
    <location>
        <begin position="92"/>
        <end position="113"/>
    </location>
</feature>
<sequence length="249" mass="28449">MSFLATTLGTFAVHEAGWLASNLPYLVAADRGWWEAYKVVRVGKAREPGSDERWALFWTILGDHFKMMLPLLALAYYPLLAHLFTADAMPSWLEALAAFVLFNVVEDTLFYWVHYALHVPRLYKAIHRKHHEHVVTFSLTGEVSHPLEFLANILVPLMAGPVLLVLAYRKVHLVEFWVWIVFRTMRGADAHSGYQLPFHPLRLLSPIYGGPAYHDHHHSIRGRQTNFGGYRFWDWLCGTYSPGPAAKAA</sequence>
<protein>
    <submittedName>
        <fullName evidence="7">C-4 methylsterol oxidase</fullName>
    </submittedName>
</protein>
<dbReference type="eggNOG" id="KOG0873">
    <property type="taxonomic scope" value="Eukaryota"/>
</dbReference>
<keyword evidence="2 5" id="KW-0812">Transmembrane</keyword>
<evidence type="ECO:0000259" key="6">
    <source>
        <dbReference type="Pfam" id="PF04116"/>
    </source>
</evidence>
<dbReference type="GO" id="GO:0008610">
    <property type="term" value="P:lipid biosynthetic process"/>
    <property type="evidence" value="ECO:0007669"/>
    <property type="project" value="InterPro"/>
</dbReference>
<feature type="domain" description="Fatty acid hydroxylase" evidence="6">
    <location>
        <begin position="99"/>
        <end position="239"/>
    </location>
</feature>
<keyword evidence="3 5" id="KW-1133">Transmembrane helix</keyword>
<dbReference type="PANTHER" id="PTHR11863">
    <property type="entry name" value="STEROL DESATURASE"/>
    <property type="match status" value="1"/>
</dbReference>
<feature type="transmembrane region" description="Helical" evidence="5">
    <location>
        <begin position="53"/>
        <end position="80"/>
    </location>
</feature>
<evidence type="ECO:0000256" key="1">
    <source>
        <dbReference type="ARBA" id="ARBA00004370"/>
    </source>
</evidence>
<comment type="subcellular location">
    <subcellularLocation>
        <location evidence="1">Membrane</location>
    </subcellularLocation>
</comment>
<evidence type="ECO:0000256" key="3">
    <source>
        <dbReference type="ARBA" id="ARBA00022989"/>
    </source>
</evidence>
<reference evidence="7 8" key="1">
    <citation type="submission" date="2010-05" db="EMBL/GenBank/DDBJ databases">
        <title>The Genome Sequence of Thecamonas trahens ATCC 50062.</title>
        <authorList>
            <consortium name="The Broad Institute Genome Sequencing Platform"/>
            <person name="Russ C."/>
            <person name="Cuomo C."/>
            <person name="Shea T."/>
            <person name="Young S.K."/>
            <person name="Zeng Q."/>
            <person name="Koehrsen M."/>
            <person name="Haas B."/>
            <person name="Borodovsky M."/>
            <person name="Guigo R."/>
            <person name="Alvarado L."/>
            <person name="Berlin A."/>
            <person name="Bochicchio J."/>
            <person name="Borenstein D."/>
            <person name="Chapman S."/>
            <person name="Chen Z."/>
            <person name="Freedman E."/>
            <person name="Gellesch M."/>
            <person name="Goldberg J."/>
            <person name="Griggs A."/>
            <person name="Gujja S."/>
            <person name="Heilman E."/>
            <person name="Heiman D."/>
            <person name="Hepburn T."/>
            <person name="Howarth C."/>
            <person name="Jen D."/>
            <person name="Larson L."/>
            <person name="Mehta T."/>
            <person name="Park D."/>
            <person name="Pearson M."/>
            <person name="Roberts A."/>
            <person name="Saif S."/>
            <person name="Shenoy N."/>
            <person name="Sisk P."/>
            <person name="Stolte C."/>
            <person name="Sykes S."/>
            <person name="Thomson T."/>
            <person name="Walk T."/>
            <person name="White J."/>
            <person name="Yandava C."/>
            <person name="Burger G."/>
            <person name="Gray M.W."/>
            <person name="Holland P.W.H."/>
            <person name="King N."/>
            <person name="Lang F.B.F."/>
            <person name="Roger A.J."/>
            <person name="Ruiz-Trillo I."/>
            <person name="Lander E."/>
            <person name="Nusbaum C."/>
        </authorList>
    </citation>
    <scope>NUCLEOTIDE SEQUENCE [LARGE SCALE GENOMIC DNA]</scope>
    <source>
        <strain evidence="7 8">ATCC 50062</strain>
    </source>
</reference>
<evidence type="ECO:0000313" key="8">
    <source>
        <dbReference type="Proteomes" id="UP000054408"/>
    </source>
</evidence>
<evidence type="ECO:0000256" key="4">
    <source>
        <dbReference type="ARBA" id="ARBA00023136"/>
    </source>
</evidence>
<feature type="transmembrane region" description="Helical" evidence="5">
    <location>
        <begin position="149"/>
        <end position="168"/>
    </location>
</feature>
<dbReference type="OrthoDB" id="1658724at2759"/>
<dbReference type="Proteomes" id="UP000054408">
    <property type="component" value="Unassembled WGS sequence"/>
</dbReference>
<keyword evidence="4 5" id="KW-0472">Membrane</keyword>
<gene>
    <name evidence="7" type="ORF">AMSG_03166</name>
</gene>
<dbReference type="InterPro" id="IPR050307">
    <property type="entry name" value="Sterol_Desaturase_Related"/>
</dbReference>
<evidence type="ECO:0000256" key="5">
    <source>
        <dbReference type="SAM" id="Phobius"/>
    </source>
</evidence>
<dbReference type="EMBL" id="GL349444">
    <property type="protein sequence ID" value="KNC46738.1"/>
    <property type="molecule type" value="Genomic_DNA"/>
</dbReference>
<dbReference type="Pfam" id="PF04116">
    <property type="entry name" value="FA_hydroxylase"/>
    <property type="match status" value="1"/>
</dbReference>
<keyword evidence="8" id="KW-1185">Reference proteome</keyword>
<dbReference type="OMA" id="KVHHKYA"/>
<dbReference type="AlphaFoldDB" id="A0A0L0D601"/>
<dbReference type="GeneID" id="25562788"/>
<accession>A0A0L0D601</accession>
<dbReference type="GO" id="GO:0016020">
    <property type="term" value="C:membrane"/>
    <property type="evidence" value="ECO:0007669"/>
    <property type="project" value="UniProtKB-SubCell"/>
</dbReference>
<dbReference type="STRING" id="461836.A0A0L0D601"/>
<evidence type="ECO:0000313" key="7">
    <source>
        <dbReference type="EMBL" id="KNC46738.1"/>
    </source>
</evidence>
<dbReference type="InterPro" id="IPR006694">
    <property type="entry name" value="Fatty_acid_hydroxylase"/>
</dbReference>
<proteinExistence type="predicted"/>
<dbReference type="RefSeq" id="XP_013760018.1">
    <property type="nucleotide sequence ID" value="XM_013904564.1"/>
</dbReference>
<organism evidence="7 8">
    <name type="scientific">Thecamonas trahens ATCC 50062</name>
    <dbReference type="NCBI Taxonomy" id="461836"/>
    <lineage>
        <taxon>Eukaryota</taxon>
        <taxon>Apusozoa</taxon>
        <taxon>Apusomonadida</taxon>
        <taxon>Apusomonadidae</taxon>
        <taxon>Thecamonas</taxon>
    </lineage>
</organism>
<name>A0A0L0D601_THETB</name>
<evidence type="ECO:0000256" key="2">
    <source>
        <dbReference type="ARBA" id="ARBA00022692"/>
    </source>
</evidence>
<dbReference type="GO" id="GO:0005506">
    <property type="term" value="F:iron ion binding"/>
    <property type="evidence" value="ECO:0007669"/>
    <property type="project" value="InterPro"/>
</dbReference>